<gene>
    <name evidence="2" type="ORF">UT24_C0003G0076</name>
</gene>
<dbReference type="AlphaFoldDB" id="A0A0G0MCA6"/>
<feature type="transmembrane region" description="Helical" evidence="1">
    <location>
        <begin position="121"/>
        <end position="146"/>
    </location>
</feature>
<reference evidence="2 3" key="1">
    <citation type="journal article" date="2015" name="Nature">
        <title>rRNA introns, odd ribosomes, and small enigmatic genomes across a large radiation of phyla.</title>
        <authorList>
            <person name="Brown C.T."/>
            <person name="Hug L.A."/>
            <person name="Thomas B.C."/>
            <person name="Sharon I."/>
            <person name="Castelle C.J."/>
            <person name="Singh A."/>
            <person name="Wilkins M.J."/>
            <person name="Williams K.H."/>
            <person name="Banfield J.F."/>
        </authorList>
    </citation>
    <scope>NUCLEOTIDE SEQUENCE [LARGE SCALE GENOMIC DNA]</scope>
</reference>
<organism evidence="2 3">
    <name type="scientific">Candidatus Woesebacteria bacterium GW2011_GWB1_39_12</name>
    <dbReference type="NCBI Taxonomy" id="1618574"/>
    <lineage>
        <taxon>Bacteria</taxon>
        <taxon>Candidatus Woeseibacteriota</taxon>
    </lineage>
</organism>
<evidence type="ECO:0000313" key="2">
    <source>
        <dbReference type="EMBL" id="KKR01669.1"/>
    </source>
</evidence>
<dbReference type="Proteomes" id="UP000033881">
    <property type="component" value="Unassembled WGS sequence"/>
</dbReference>
<evidence type="ECO:0000313" key="3">
    <source>
        <dbReference type="Proteomes" id="UP000033881"/>
    </source>
</evidence>
<dbReference type="STRING" id="1618574.UT24_C0003G0076"/>
<keyword evidence="1" id="KW-1133">Transmembrane helix</keyword>
<proteinExistence type="predicted"/>
<keyword evidence="1" id="KW-0472">Membrane</keyword>
<keyword evidence="1" id="KW-0812">Transmembrane</keyword>
<comment type="caution">
    <text evidence="2">The sequence shown here is derived from an EMBL/GenBank/DDBJ whole genome shotgun (WGS) entry which is preliminary data.</text>
</comment>
<protein>
    <submittedName>
        <fullName evidence="2">Uncharacterized protein</fullName>
    </submittedName>
</protein>
<evidence type="ECO:0000256" key="1">
    <source>
        <dbReference type="SAM" id="Phobius"/>
    </source>
</evidence>
<name>A0A0G0MCA6_9BACT</name>
<dbReference type="EMBL" id="LBWB01000003">
    <property type="protein sequence ID" value="KKR01669.1"/>
    <property type="molecule type" value="Genomic_DNA"/>
</dbReference>
<sequence>MKILHLITGVLCGVLITGFAHEPSHALFAYYLGLTITEYLPLQAVYTIGVNIPNYAIALTAAAPYLLSMSVGLLSVIFNRKSLFWRGFSIPLIFQQLPKFFIPELEPVRGFQISNGDWLTIQYAGTLYALAYIITCVGFSASWLILTLRNKR</sequence>
<feature type="transmembrane region" description="Helical" evidence="1">
    <location>
        <begin position="55"/>
        <end position="76"/>
    </location>
</feature>
<accession>A0A0G0MCA6</accession>